<dbReference type="SUPFAM" id="SSF46689">
    <property type="entry name" value="Homeodomain-like"/>
    <property type="match status" value="1"/>
</dbReference>
<feature type="region of interest" description="Disordered" evidence="6">
    <location>
        <begin position="21"/>
        <end position="58"/>
    </location>
</feature>
<dbReference type="Pfam" id="PF23082">
    <property type="entry name" value="Myb_DNA-binding_2"/>
    <property type="match status" value="1"/>
</dbReference>
<feature type="compositionally biased region" description="Polar residues" evidence="6">
    <location>
        <begin position="26"/>
        <end position="46"/>
    </location>
</feature>
<dbReference type="GO" id="GO:0012505">
    <property type="term" value="C:endomembrane system"/>
    <property type="evidence" value="ECO:0007669"/>
    <property type="project" value="UniProtKB-SubCell"/>
</dbReference>
<keyword evidence="9" id="KW-1185">Reference proteome</keyword>
<dbReference type="Proteomes" id="UP000728185">
    <property type="component" value="Unassembled WGS sequence"/>
</dbReference>
<evidence type="ECO:0000256" key="2">
    <source>
        <dbReference type="ARBA" id="ARBA00022729"/>
    </source>
</evidence>
<accession>A0A8E0RIS1</accession>
<proteinExistence type="predicted"/>
<keyword evidence="2" id="KW-0732">Signal</keyword>
<organism evidence="8 9">
    <name type="scientific">Fasciolopsis buskii</name>
    <dbReference type="NCBI Taxonomy" id="27845"/>
    <lineage>
        <taxon>Eukaryota</taxon>
        <taxon>Metazoa</taxon>
        <taxon>Spiralia</taxon>
        <taxon>Lophotrochozoa</taxon>
        <taxon>Platyhelminthes</taxon>
        <taxon>Trematoda</taxon>
        <taxon>Digenea</taxon>
        <taxon>Plagiorchiida</taxon>
        <taxon>Echinostomata</taxon>
        <taxon>Echinostomatoidea</taxon>
        <taxon>Fasciolidae</taxon>
        <taxon>Fasciolopsis</taxon>
    </lineage>
</organism>
<evidence type="ECO:0000313" key="8">
    <source>
        <dbReference type="EMBL" id="KAA0183643.1"/>
    </source>
</evidence>
<keyword evidence="1" id="KW-0812">Transmembrane</keyword>
<evidence type="ECO:0000256" key="6">
    <source>
        <dbReference type="SAM" id="MobiDB-lite"/>
    </source>
</evidence>
<dbReference type="CDD" id="cd00167">
    <property type="entry name" value="SANT"/>
    <property type="match status" value="1"/>
</dbReference>
<evidence type="ECO:0000313" key="9">
    <source>
        <dbReference type="Proteomes" id="UP000728185"/>
    </source>
</evidence>
<dbReference type="InterPro" id="IPR052606">
    <property type="entry name" value="DnaJ_domain_protein"/>
</dbReference>
<dbReference type="AlphaFoldDB" id="A0A8E0RIS1"/>
<reference evidence="8" key="1">
    <citation type="submission" date="2019-05" db="EMBL/GenBank/DDBJ databases">
        <title>Annotation for the trematode Fasciolopsis buski.</title>
        <authorList>
            <person name="Choi Y.-J."/>
        </authorList>
    </citation>
    <scope>NUCLEOTIDE SEQUENCE</scope>
    <source>
        <strain evidence="8">HT</strain>
        <tissue evidence="8">Whole worm</tissue>
    </source>
</reference>
<dbReference type="SMART" id="SM00717">
    <property type="entry name" value="SANT"/>
    <property type="match status" value="1"/>
</dbReference>
<dbReference type="PANTHER" id="PTHR44653">
    <property type="entry name" value="DNAJ HOMOLOG SUBFAMILY C MEMBER 1"/>
    <property type="match status" value="1"/>
</dbReference>
<evidence type="ECO:0000259" key="7">
    <source>
        <dbReference type="SMART" id="SM00717"/>
    </source>
</evidence>
<evidence type="ECO:0000256" key="3">
    <source>
        <dbReference type="ARBA" id="ARBA00022989"/>
    </source>
</evidence>
<name>A0A8E0RIS1_9TREM</name>
<keyword evidence="3" id="KW-1133">Transmembrane helix</keyword>
<evidence type="ECO:0000256" key="5">
    <source>
        <dbReference type="ARBA" id="ARBA00037847"/>
    </source>
</evidence>
<dbReference type="PANTHER" id="PTHR44653:SF2">
    <property type="entry name" value="DNAJ HOMOLOG SUBFAMILY C MEMBER 1"/>
    <property type="match status" value="1"/>
</dbReference>
<evidence type="ECO:0000256" key="4">
    <source>
        <dbReference type="ARBA" id="ARBA00023136"/>
    </source>
</evidence>
<dbReference type="EMBL" id="LUCM01011647">
    <property type="protein sequence ID" value="KAA0183643.1"/>
    <property type="molecule type" value="Genomic_DNA"/>
</dbReference>
<dbReference type="OrthoDB" id="10250354at2759"/>
<gene>
    <name evidence="8" type="ORF">FBUS_00909</name>
</gene>
<sequence>MKYASLRSEPKCCLSVHSFNERENDGQSFDNNKPISISLNNQQSDGASEEADSREFHTEYEPYISRKKQKDRLKAIRRHDVTRADSEETSDGWNQIEQKQLEVAIRSIPKGTPERWDRIADCIPSKSKIEIMNRVKHLSTLVRNKATKI</sequence>
<comment type="subcellular location">
    <subcellularLocation>
        <location evidence="5">Endomembrane system</location>
        <topology evidence="5">Single-pass membrane protein</topology>
    </subcellularLocation>
</comment>
<keyword evidence="4" id="KW-0472">Membrane</keyword>
<dbReference type="InterPro" id="IPR001005">
    <property type="entry name" value="SANT/Myb"/>
</dbReference>
<protein>
    <submittedName>
        <fullName evidence="8">DnaJ subfamily C member 1</fullName>
    </submittedName>
</protein>
<evidence type="ECO:0000256" key="1">
    <source>
        <dbReference type="ARBA" id="ARBA00022692"/>
    </source>
</evidence>
<dbReference type="InterPro" id="IPR009057">
    <property type="entry name" value="Homeodomain-like_sf"/>
</dbReference>
<comment type="caution">
    <text evidence="8">The sequence shown here is derived from an EMBL/GenBank/DDBJ whole genome shotgun (WGS) entry which is preliminary data.</text>
</comment>
<dbReference type="Gene3D" id="1.10.10.60">
    <property type="entry name" value="Homeodomain-like"/>
    <property type="match status" value="1"/>
</dbReference>
<feature type="domain" description="Myb-like" evidence="7">
    <location>
        <begin position="89"/>
        <end position="141"/>
    </location>
</feature>